<evidence type="ECO:0000313" key="2">
    <source>
        <dbReference type="EMBL" id="CUG06566.1"/>
    </source>
</evidence>
<dbReference type="VEuPathDB" id="TriTrypDB:BSAL_73115"/>
<keyword evidence="3" id="KW-1185">Reference proteome</keyword>
<proteinExistence type="predicted"/>
<keyword evidence="1" id="KW-0812">Transmembrane</keyword>
<feature type="transmembrane region" description="Helical" evidence="1">
    <location>
        <begin position="75"/>
        <end position="96"/>
    </location>
</feature>
<name>A0A0S4IXJ1_BODSA</name>
<accession>A0A0S4IXJ1</accession>
<reference evidence="3" key="1">
    <citation type="submission" date="2015-09" db="EMBL/GenBank/DDBJ databases">
        <authorList>
            <consortium name="Pathogen Informatics"/>
        </authorList>
    </citation>
    <scope>NUCLEOTIDE SEQUENCE [LARGE SCALE GENOMIC DNA]</scope>
    <source>
        <strain evidence="3">Lake Konstanz</strain>
    </source>
</reference>
<keyword evidence="1" id="KW-0472">Membrane</keyword>
<evidence type="ECO:0000313" key="3">
    <source>
        <dbReference type="Proteomes" id="UP000051952"/>
    </source>
</evidence>
<protein>
    <submittedName>
        <fullName evidence="2">Membrane-associated protein, putative</fullName>
    </submittedName>
</protein>
<dbReference type="EMBL" id="CYKH01000602">
    <property type="protein sequence ID" value="CUG06566.1"/>
    <property type="molecule type" value="Genomic_DNA"/>
</dbReference>
<keyword evidence="1" id="KW-1133">Transmembrane helix</keyword>
<dbReference type="AlphaFoldDB" id="A0A0S4IXJ1"/>
<organism evidence="2 3">
    <name type="scientific">Bodo saltans</name>
    <name type="common">Flagellated protozoan</name>
    <dbReference type="NCBI Taxonomy" id="75058"/>
    <lineage>
        <taxon>Eukaryota</taxon>
        <taxon>Discoba</taxon>
        <taxon>Euglenozoa</taxon>
        <taxon>Kinetoplastea</taxon>
        <taxon>Metakinetoplastina</taxon>
        <taxon>Eubodonida</taxon>
        <taxon>Bodonidae</taxon>
        <taxon>Bodo</taxon>
    </lineage>
</organism>
<evidence type="ECO:0000256" key="1">
    <source>
        <dbReference type="SAM" id="Phobius"/>
    </source>
</evidence>
<dbReference type="Proteomes" id="UP000051952">
    <property type="component" value="Unassembled WGS sequence"/>
</dbReference>
<gene>
    <name evidence="2" type="ORF">BSAL_73115</name>
</gene>
<sequence>MSPASEAITKLTSAIVTLLSSGAALLQQSRADSLGSLASCQFSLVDEASVQDSPTQLGFGSELQHYYRGTVVGNFAVIFGFTLLVAMLICASALCCRKSVAMYSNIDTTRAIVHSASIERLTQVQNAAEMSNQNCGDGSVVIHEHHDDEPLDELVLPEFTSMSASFFAAQCPHDDGGSSLRSNDSLFEQIYRRDEHRDVTQLAMLIFEEIHDATNRTIVAALPPAALSGEGEREEERLTRCALEEPVTSADECNSAMVHDGLSTPRRPRKEDLFSCGERKETYREALKRSRPYEYKGS</sequence>